<feature type="transmembrane region" description="Helical" evidence="6">
    <location>
        <begin position="7"/>
        <end position="28"/>
    </location>
</feature>
<organism evidence="8 9">
    <name type="scientific">Chrysophaeum taylorii</name>
    <dbReference type="NCBI Taxonomy" id="2483200"/>
    <lineage>
        <taxon>Eukaryota</taxon>
        <taxon>Sar</taxon>
        <taxon>Stramenopiles</taxon>
        <taxon>Ochrophyta</taxon>
        <taxon>Pelagophyceae</taxon>
        <taxon>Pelagomonadales</taxon>
        <taxon>Pelagomonadaceae</taxon>
        <taxon>Chrysophaeum</taxon>
    </lineage>
</organism>
<sequence>MDERVHLALWIVQLNFSIGAIVANVGSINPVTFAVIRETAAGGILYVVSTRFTGINGPQIRDWCRFARIGGCVAATQLLGIVGLKFASPVAFAIWQPTQPALVSAVSVCVGWERPKALRFAGIACAAAGCLVVAGRAERAEISAHLCFAASCVAGAAYQILVKTVVHRYPPICVASWCYCVAAVLTVALAALFSSSEGWVVPVAAVPALLWWIFASTVLNYGLQVWAIKHSSPTLVTSYAALQPVLTAALTLALIFLLPNLGCEVEPSSSGRRSRTTGCLVAPGATEALGGTLVLSGLALTVMTEGDAVLEAGAAAAAANDNNKDNPPLPPEKTLTNNNN</sequence>
<evidence type="ECO:0000313" key="8">
    <source>
        <dbReference type="EMBL" id="KAJ8598880.1"/>
    </source>
</evidence>
<evidence type="ECO:0000256" key="5">
    <source>
        <dbReference type="SAM" id="MobiDB-lite"/>
    </source>
</evidence>
<evidence type="ECO:0000256" key="2">
    <source>
        <dbReference type="ARBA" id="ARBA00022692"/>
    </source>
</evidence>
<reference evidence="8" key="1">
    <citation type="submission" date="2023-01" db="EMBL/GenBank/DDBJ databases">
        <title>Metagenome sequencing of chrysophaentin producing Chrysophaeum taylorii.</title>
        <authorList>
            <person name="Davison J."/>
            <person name="Bewley C."/>
        </authorList>
    </citation>
    <scope>NUCLEOTIDE SEQUENCE</scope>
    <source>
        <strain evidence="8">NIES-1699</strain>
    </source>
</reference>
<gene>
    <name evidence="8" type="ORF">CTAYLR_009963</name>
</gene>
<keyword evidence="3 6" id="KW-1133">Transmembrane helix</keyword>
<proteinExistence type="predicted"/>
<protein>
    <recommendedName>
        <fullName evidence="7">EamA domain-containing protein</fullName>
    </recommendedName>
</protein>
<name>A0AAD7U5Z5_9STRA</name>
<feature type="region of interest" description="Disordered" evidence="5">
    <location>
        <begin position="319"/>
        <end position="340"/>
    </location>
</feature>
<keyword evidence="4 6" id="KW-0472">Membrane</keyword>
<feature type="transmembrane region" description="Helical" evidence="6">
    <location>
        <begin position="174"/>
        <end position="193"/>
    </location>
</feature>
<feature type="transmembrane region" description="Helical" evidence="6">
    <location>
        <begin position="34"/>
        <end position="54"/>
    </location>
</feature>
<dbReference type="EMBL" id="JAQMWT010000629">
    <property type="protein sequence ID" value="KAJ8598880.1"/>
    <property type="molecule type" value="Genomic_DNA"/>
</dbReference>
<comment type="subcellular location">
    <subcellularLocation>
        <location evidence="1">Membrane</location>
        <topology evidence="1">Multi-pass membrane protein</topology>
    </subcellularLocation>
</comment>
<dbReference type="PANTHER" id="PTHR32322">
    <property type="entry name" value="INNER MEMBRANE TRANSPORTER"/>
    <property type="match status" value="1"/>
</dbReference>
<comment type="caution">
    <text evidence="8">The sequence shown here is derived from an EMBL/GenBank/DDBJ whole genome shotgun (WGS) entry which is preliminary data.</text>
</comment>
<evidence type="ECO:0000259" key="7">
    <source>
        <dbReference type="Pfam" id="PF00892"/>
    </source>
</evidence>
<dbReference type="GO" id="GO:0016020">
    <property type="term" value="C:membrane"/>
    <property type="evidence" value="ECO:0007669"/>
    <property type="project" value="UniProtKB-SubCell"/>
</dbReference>
<feature type="transmembrane region" description="Helical" evidence="6">
    <location>
        <begin position="117"/>
        <end position="136"/>
    </location>
</feature>
<keyword evidence="9" id="KW-1185">Reference proteome</keyword>
<dbReference type="Pfam" id="PF00892">
    <property type="entry name" value="EamA"/>
    <property type="match status" value="1"/>
</dbReference>
<feature type="domain" description="EamA" evidence="7">
    <location>
        <begin position="144"/>
        <end position="253"/>
    </location>
</feature>
<dbReference type="PANTHER" id="PTHR32322:SF2">
    <property type="entry name" value="EAMA DOMAIN-CONTAINING PROTEIN"/>
    <property type="match status" value="1"/>
</dbReference>
<dbReference type="Proteomes" id="UP001230188">
    <property type="component" value="Unassembled WGS sequence"/>
</dbReference>
<evidence type="ECO:0000256" key="4">
    <source>
        <dbReference type="ARBA" id="ARBA00023136"/>
    </source>
</evidence>
<feature type="transmembrane region" description="Helical" evidence="6">
    <location>
        <begin position="235"/>
        <end position="258"/>
    </location>
</feature>
<feature type="transmembrane region" description="Helical" evidence="6">
    <location>
        <begin position="199"/>
        <end position="223"/>
    </location>
</feature>
<evidence type="ECO:0000256" key="3">
    <source>
        <dbReference type="ARBA" id="ARBA00022989"/>
    </source>
</evidence>
<dbReference type="AlphaFoldDB" id="A0AAD7U5Z5"/>
<dbReference type="SUPFAM" id="SSF103481">
    <property type="entry name" value="Multidrug resistance efflux transporter EmrE"/>
    <property type="match status" value="1"/>
</dbReference>
<evidence type="ECO:0000256" key="1">
    <source>
        <dbReference type="ARBA" id="ARBA00004141"/>
    </source>
</evidence>
<dbReference type="InterPro" id="IPR050638">
    <property type="entry name" value="AA-Vitamin_Transporters"/>
</dbReference>
<dbReference type="InterPro" id="IPR000620">
    <property type="entry name" value="EamA_dom"/>
</dbReference>
<dbReference type="InterPro" id="IPR037185">
    <property type="entry name" value="EmrE-like"/>
</dbReference>
<feature type="transmembrane region" description="Helical" evidence="6">
    <location>
        <begin position="142"/>
        <end position="162"/>
    </location>
</feature>
<evidence type="ECO:0000313" key="9">
    <source>
        <dbReference type="Proteomes" id="UP001230188"/>
    </source>
</evidence>
<accession>A0AAD7U5Z5</accession>
<keyword evidence="2 6" id="KW-0812">Transmembrane</keyword>
<evidence type="ECO:0000256" key="6">
    <source>
        <dbReference type="SAM" id="Phobius"/>
    </source>
</evidence>